<dbReference type="RefSeq" id="WP_317795920.1">
    <property type="nucleotide sequence ID" value="NZ_AP028461.1"/>
</dbReference>
<feature type="domain" description="CHAT" evidence="1">
    <location>
        <begin position="576"/>
        <end position="891"/>
    </location>
</feature>
<reference evidence="3" key="1">
    <citation type="journal article" date="2019" name="Int. J. Syst. Evol. Microbiol.">
        <title>The Global Catalogue of Microorganisms (GCM) 10K type strain sequencing project: providing services to taxonomists for standard genome sequencing and annotation.</title>
        <authorList>
            <consortium name="The Broad Institute Genomics Platform"/>
            <consortium name="The Broad Institute Genome Sequencing Center for Infectious Disease"/>
            <person name="Wu L."/>
            <person name="Ma J."/>
        </authorList>
    </citation>
    <scope>NUCLEOTIDE SEQUENCE [LARGE SCALE GENOMIC DNA]</scope>
    <source>
        <strain evidence="3">CCM 7526</strain>
    </source>
</reference>
<comment type="caution">
    <text evidence="2">The sequence shown here is derived from an EMBL/GenBank/DDBJ whole genome shotgun (WGS) entry which is preliminary data.</text>
</comment>
<keyword evidence="3" id="KW-1185">Reference proteome</keyword>
<organism evidence="2 3">
    <name type="scientific">Actinoplanes sichuanensis</name>
    <dbReference type="NCBI Taxonomy" id="512349"/>
    <lineage>
        <taxon>Bacteria</taxon>
        <taxon>Bacillati</taxon>
        <taxon>Actinomycetota</taxon>
        <taxon>Actinomycetes</taxon>
        <taxon>Micromonosporales</taxon>
        <taxon>Micromonosporaceae</taxon>
        <taxon>Actinoplanes</taxon>
    </lineage>
</organism>
<evidence type="ECO:0000313" key="2">
    <source>
        <dbReference type="EMBL" id="MFD1367246.1"/>
    </source>
</evidence>
<protein>
    <submittedName>
        <fullName evidence="2">CHAT domain-containing protein</fullName>
    </submittedName>
</protein>
<sequence length="892" mass="94230">MSDQDAVVARYAAIAAAVAGHGDLDAAVRDFEQLPDGAPGRARLAAGLIEAIFKTGTVPGPVPTRAMPGLLAAADSDPPATPGWPRTRVAAEVLLLAQPDEDPAGNLERLERLAAEHPDDAVLQPLFTSARTALRFAVGVRRADAGAMVHLPEEIAEFLAGLPPHLANQPEAAVLTRMAGMLADRRYDPAVIQHTIDALPDGPVRAAFDEASPGLATFAGLIDDDSPRPSDEEMAAFVAHSERPGLAPADRALLHSQAGLTALRAGRETDPARLELGLDQLRKALALIGPDDPMRVVHLGTLATALMHRHELSGDGRALREAAGIVDEARALAGGPHHPQWQIISEMAGQIGRHLGDRPAAHLVALDGLRGRVWQVLVQPDLVAATAAVRDAGDEAIEVARQCLAATDPAAAITALDAGRGLALFAATVTGSLADRLAEAGEIALADRWRVAASTGDPAALPTELRRDVMTALSRTSATGGLLDPPGYAEIQQALTDLEADALVYLVPGERVRPGHAVIAPVVGPPSFLTLLGLTAEMAPRIDEYLTVLSRHVVDRELDDAEEQDDDELTERLADIGRWAWDAVMRPLIETYLPRLPATAGRPYRIVLIPMGDLSRVPWQAARRGDGRYAVELIAVSQAASARMLVRSASLAPVPRSGTGLIVGDPEAGARVRALPAARLEAYAIRQFFYPGARYLGRRPDGTPSRSGGGTSAEVRSWLTTPGPVSGGMLHLACHGFVRTGGPRATAYLQLATDERDTGQLTAEELIALLTAVPERALGLVVLAACQTGLSLSGFDEAYSLGTAFLAGGARTVLSSQWNVPDSATSALMFMVHRNLRVAGRPPWAALRDAQLWMLDPKRQIPDDMPAVLRDRLAGADLAAVASWAAFVHGGR</sequence>
<accession>A0ABW4A907</accession>
<gene>
    <name evidence="2" type="ORF">ACFQ5G_17970</name>
</gene>
<dbReference type="Pfam" id="PF12770">
    <property type="entry name" value="CHAT"/>
    <property type="match status" value="1"/>
</dbReference>
<dbReference type="InterPro" id="IPR024983">
    <property type="entry name" value="CHAT_dom"/>
</dbReference>
<dbReference type="EMBL" id="JBHTMK010000023">
    <property type="protein sequence ID" value="MFD1367246.1"/>
    <property type="molecule type" value="Genomic_DNA"/>
</dbReference>
<evidence type="ECO:0000259" key="1">
    <source>
        <dbReference type="Pfam" id="PF12770"/>
    </source>
</evidence>
<name>A0ABW4A907_9ACTN</name>
<dbReference type="Proteomes" id="UP001597183">
    <property type="component" value="Unassembled WGS sequence"/>
</dbReference>
<proteinExistence type="predicted"/>
<evidence type="ECO:0000313" key="3">
    <source>
        <dbReference type="Proteomes" id="UP001597183"/>
    </source>
</evidence>